<dbReference type="EMBL" id="KP696447">
    <property type="protein sequence ID" value="AKA61528.1"/>
    <property type="molecule type" value="Genomic_DNA"/>
</dbReference>
<dbReference type="GeneID" id="26647903"/>
<dbReference type="KEGG" id="vg:26647903"/>
<sequence>MFGSKLTAGLDDDLKRVKESCEMYADSLGYNIIVDELGNVWLNKGKTCHKVIGWYTLEQELHQEYVLNAFKIIRGL</sequence>
<gene>
    <name evidence="1" type="ORF">CPT_Stahl100</name>
</gene>
<evidence type="ECO:0000313" key="1">
    <source>
        <dbReference type="EMBL" id="AKA61528.1"/>
    </source>
</evidence>
<name>A0A0E3M0Z3_9CAUD</name>
<organism evidence="1 2">
    <name type="scientific">Bacillus phage Stahl</name>
    <dbReference type="NCBI Taxonomy" id="1610832"/>
    <lineage>
        <taxon>Viruses</taxon>
        <taxon>Duplodnaviria</taxon>
        <taxon>Heunggongvirae</taxon>
        <taxon>Uroviricota</taxon>
        <taxon>Caudoviricetes</taxon>
        <taxon>Slashvirus</taxon>
        <taxon>Slashvirus stahl</taxon>
    </lineage>
</organism>
<keyword evidence="2" id="KW-1185">Reference proteome</keyword>
<proteinExistence type="predicted"/>
<reference evidence="2" key="2">
    <citation type="submission" date="2015-01" db="EMBL/GenBank/DDBJ databases">
        <title>Complete Genome of Bacillus megaterium Siphophage Stahl.</title>
        <authorList>
            <person name="Brizendine A.M."/>
            <person name="Rousseau S."/>
            <person name="Hernandez A.C."/>
            <person name="Everett G.F.K."/>
        </authorList>
    </citation>
    <scope>NUCLEOTIDE SEQUENCE [LARGE SCALE GENOMIC DNA]</scope>
</reference>
<reference evidence="1 2" key="1">
    <citation type="journal article" date="2015" name="Genome Announc.">
        <title>Complete Genome Sequence of Bacillus megaterium Siphophage Stahl.</title>
        <authorList>
            <person name="Brizendine A.M."/>
            <person name="Rousseau S."/>
            <person name="Hernandez A.C."/>
            <person name="Kuty Everett G.F."/>
        </authorList>
    </citation>
    <scope>NUCLEOTIDE SEQUENCE [LARGE SCALE GENOMIC DNA]</scope>
</reference>
<dbReference type="Proteomes" id="UP000033015">
    <property type="component" value="Segment"/>
</dbReference>
<evidence type="ECO:0000313" key="2">
    <source>
        <dbReference type="Proteomes" id="UP000033015"/>
    </source>
</evidence>
<accession>A0A0E3M0Z3</accession>
<dbReference type="RefSeq" id="YP_009203704.1">
    <property type="nucleotide sequence ID" value="NC_028856.1"/>
</dbReference>
<dbReference type="OrthoDB" id="26382at10239"/>
<protein>
    <submittedName>
        <fullName evidence="1">Uncharacterized protein</fullName>
    </submittedName>
</protein>